<keyword evidence="2" id="KW-1185">Reference proteome</keyword>
<gene>
    <name evidence="1" type="ORF">Osc7112_2708</name>
</gene>
<sequence length="146" mass="16895">MAIEKDLFSSNNFQVTVRGYCNQIGWRIADINSNKAIIKFNMASGSTQTVFILRYDTTLEFSCPSGLKFDSFDYIPHQISSYLLKESSKYKTGFWCLEEINGRQVFSIMHNAEISLLDINYFIKIVQTLINKCDEFERMTEQAIRG</sequence>
<dbReference type="RefSeq" id="WP_015176408.1">
    <property type="nucleotide sequence ID" value="NC_019729.1"/>
</dbReference>
<dbReference type="AlphaFoldDB" id="K9VGQ6"/>
<evidence type="ECO:0000313" key="1">
    <source>
        <dbReference type="EMBL" id="AFZ07121.1"/>
    </source>
</evidence>
<dbReference type="EMBL" id="CP003614">
    <property type="protein sequence ID" value="AFZ07121.1"/>
    <property type="molecule type" value="Genomic_DNA"/>
</dbReference>
<dbReference type="OrthoDB" id="514331at2"/>
<reference evidence="1 2" key="1">
    <citation type="submission" date="2012-05" db="EMBL/GenBank/DDBJ databases">
        <title>Finished chromosome of genome of Oscillatoria sp. PCC 7112.</title>
        <authorList>
            <consortium name="US DOE Joint Genome Institute"/>
            <person name="Gugger M."/>
            <person name="Coursin T."/>
            <person name="Rippka R."/>
            <person name="Tandeau De Marsac N."/>
            <person name="Huntemann M."/>
            <person name="Wei C.-L."/>
            <person name="Han J."/>
            <person name="Detter J.C."/>
            <person name="Han C."/>
            <person name="Tapia R."/>
            <person name="Davenport K."/>
            <person name="Daligault H."/>
            <person name="Erkkila T."/>
            <person name="Gu W."/>
            <person name="Munk A.C.C."/>
            <person name="Teshima H."/>
            <person name="Xu Y."/>
            <person name="Chain P."/>
            <person name="Chen A."/>
            <person name="Krypides N."/>
            <person name="Mavromatis K."/>
            <person name="Markowitz V."/>
            <person name="Szeto E."/>
            <person name="Ivanova N."/>
            <person name="Mikhailova N."/>
            <person name="Ovchinnikova G."/>
            <person name="Pagani I."/>
            <person name="Pati A."/>
            <person name="Goodwin L."/>
            <person name="Peters L."/>
            <person name="Pitluck S."/>
            <person name="Woyke T."/>
            <person name="Kerfeld C."/>
        </authorList>
    </citation>
    <scope>NUCLEOTIDE SEQUENCE [LARGE SCALE GENOMIC DNA]</scope>
    <source>
        <strain evidence="1 2">PCC 7112</strain>
    </source>
</reference>
<proteinExistence type="predicted"/>
<name>K9VGQ6_9CYAN</name>
<dbReference type="Proteomes" id="UP000010478">
    <property type="component" value="Chromosome"/>
</dbReference>
<accession>K9VGQ6</accession>
<dbReference type="eggNOG" id="ENOG5032TN1">
    <property type="taxonomic scope" value="Bacteria"/>
</dbReference>
<organism evidence="1 2">
    <name type="scientific">Phormidium nigroviride PCC 7112</name>
    <dbReference type="NCBI Taxonomy" id="179408"/>
    <lineage>
        <taxon>Bacteria</taxon>
        <taxon>Bacillati</taxon>
        <taxon>Cyanobacteriota</taxon>
        <taxon>Cyanophyceae</taxon>
        <taxon>Oscillatoriophycideae</taxon>
        <taxon>Oscillatoriales</taxon>
        <taxon>Oscillatoriaceae</taxon>
        <taxon>Phormidium</taxon>
    </lineage>
</organism>
<protein>
    <submittedName>
        <fullName evidence="1">Uncharacterized protein</fullName>
    </submittedName>
</protein>
<evidence type="ECO:0000313" key="2">
    <source>
        <dbReference type="Proteomes" id="UP000010478"/>
    </source>
</evidence>
<dbReference type="HOGENOM" id="CLU_122755_0_0_3"/>
<dbReference type="KEGG" id="oni:Osc7112_2708"/>
<dbReference type="STRING" id="179408.Osc7112_2708"/>